<protein>
    <submittedName>
        <fullName evidence="8">Mfs transporter</fullName>
    </submittedName>
</protein>
<evidence type="ECO:0000256" key="1">
    <source>
        <dbReference type="ARBA" id="ARBA00004651"/>
    </source>
</evidence>
<dbReference type="Gene3D" id="1.20.1250.20">
    <property type="entry name" value="MFS general substrate transporter like domains"/>
    <property type="match status" value="1"/>
</dbReference>
<organism evidence="8 9">
    <name type="scientific">Rhodococcus coprophilus</name>
    <dbReference type="NCBI Taxonomy" id="38310"/>
    <lineage>
        <taxon>Bacteria</taxon>
        <taxon>Bacillati</taxon>
        <taxon>Actinomycetota</taxon>
        <taxon>Actinomycetes</taxon>
        <taxon>Mycobacteriales</taxon>
        <taxon>Nocardiaceae</taxon>
        <taxon>Rhodococcus</taxon>
    </lineage>
</organism>
<dbReference type="PANTHER" id="PTHR42718:SF42">
    <property type="entry name" value="EXPORT PROTEIN"/>
    <property type="match status" value="1"/>
</dbReference>
<dbReference type="GO" id="GO:0022857">
    <property type="term" value="F:transmembrane transporter activity"/>
    <property type="evidence" value="ECO:0007669"/>
    <property type="project" value="InterPro"/>
</dbReference>
<dbReference type="STRING" id="1219011.GCA_001895045_02258"/>
<dbReference type="InterPro" id="IPR020846">
    <property type="entry name" value="MFS_dom"/>
</dbReference>
<reference evidence="8 9" key="1">
    <citation type="submission" date="2018-06" db="EMBL/GenBank/DDBJ databases">
        <authorList>
            <consortium name="Pathogen Informatics"/>
            <person name="Doyle S."/>
        </authorList>
    </citation>
    <scope>NUCLEOTIDE SEQUENCE [LARGE SCALE GENOMIC DNA]</scope>
    <source>
        <strain evidence="8 9">NCTC10994</strain>
    </source>
</reference>
<keyword evidence="9" id="KW-1185">Reference proteome</keyword>
<dbReference type="GO" id="GO:0005886">
    <property type="term" value="C:plasma membrane"/>
    <property type="evidence" value="ECO:0007669"/>
    <property type="project" value="UniProtKB-SubCell"/>
</dbReference>
<evidence type="ECO:0000256" key="4">
    <source>
        <dbReference type="ARBA" id="ARBA00023136"/>
    </source>
</evidence>
<dbReference type="PANTHER" id="PTHR42718">
    <property type="entry name" value="MAJOR FACILITATOR SUPERFAMILY MULTIDRUG TRANSPORTER MFSC"/>
    <property type="match status" value="1"/>
</dbReference>
<feature type="transmembrane region" description="Helical" evidence="5">
    <location>
        <begin position="223"/>
        <end position="241"/>
    </location>
</feature>
<evidence type="ECO:0000313" key="8">
    <source>
        <dbReference type="EMBL" id="SQI34873.1"/>
    </source>
</evidence>
<dbReference type="Proteomes" id="UP000249091">
    <property type="component" value="Chromosome 1"/>
</dbReference>
<dbReference type="PRINTS" id="PR01036">
    <property type="entry name" value="TCRTETB"/>
</dbReference>
<comment type="subcellular location">
    <subcellularLocation>
        <location evidence="1">Cell membrane</location>
        <topology evidence="1">Multi-pass membrane protein</topology>
    </subcellularLocation>
</comment>
<feature type="transmembrane region" description="Helical" evidence="5">
    <location>
        <begin position="73"/>
        <end position="92"/>
    </location>
</feature>
<dbReference type="RefSeq" id="WP_072700522.1">
    <property type="nucleotide sequence ID" value="NZ_JAFBBL010000001.1"/>
</dbReference>
<feature type="transmembrane region" description="Helical" evidence="5">
    <location>
        <begin position="133"/>
        <end position="154"/>
    </location>
</feature>
<dbReference type="KEGG" id="rcr:NCTC10994_02955"/>
<feature type="transmembrane region" description="Helical" evidence="5">
    <location>
        <begin position="160"/>
        <end position="182"/>
    </location>
</feature>
<feature type="transmembrane region" description="Helical" evidence="5">
    <location>
        <begin position="45"/>
        <end position="66"/>
    </location>
</feature>
<gene>
    <name evidence="8" type="primary">stp_5</name>
    <name evidence="8" type="ORF">NCTC10994_02955</name>
</gene>
<evidence type="ECO:0000313" key="9">
    <source>
        <dbReference type="Proteomes" id="UP000249091"/>
    </source>
</evidence>
<dbReference type="AlphaFoldDB" id="A0A2X4U6N9"/>
<feature type="chain" id="PRO_5015991105" evidence="6">
    <location>
        <begin position="25"/>
        <end position="492"/>
    </location>
</feature>
<evidence type="ECO:0000256" key="6">
    <source>
        <dbReference type="SAM" id="SignalP"/>
    </source>
</evidence>
<name>A0A2X4U6N9_9NOCA</name>
<dbReference type="EMBL" id="LS483468">
    <property type="protein sequence ID" value="SQI34873.1"/>
    <property type="molecule type" value="Genomic_DNA"/>
</dbReference>
<dbReference type="InterPro" id="IPR011701">
    <property type="entry name" value="MFS"/>
</dbReference>
<accession>A0A2X4U6N9</accession>
<feature type="transmembrane region" description="Helical" evidence="5">
    <location>
        <begin position="294"/>
        <end position="318"/>
    </location>
</feature>
<feature type="transmembrane region" description="Helical" evidence="5">
    <location>
        <begin position="356"/>
        <end position="376"/>
    </location>
</feature>
<proteinExistence type="predicted"/>
<evidence type="ECO:0000256" key="5">
    <source>
        <dbReference type="SAM" id="Phobius"/>
    </source>
</evidence>
<feature type="transmembrane region" description="Helical" evidence="5">
    <location>
        <begin position="469"/>
        <end position="488"/>
    </location>
</feature>
<evidence type="ECO:0000256" key="2">
    <source>
        <dbReference type="ARBA" id="ARBA00022692"/>
    </source>
</evidence>
<keyword evidence="6" id="KW-0732">Signal</keyword>
<dbReference type="InterPro" id="IPR036259">
    <property type="entry name" value="MFS_trans_sf"/>
</dbReference>
<keyword evidence="4 5" id="KW-0472">Membrane</keyword>
<feature type="domain" description="Major facilitator superfamily (MFS) profile" evidence="7">
    <location>
        <begin position="1"/>
        <end position="492"/>
    </location>
</feature>
<feature type="transmembrane region" description="Helical" evidence="5">
    <location>
        <begin position="325"/>
        <end position="344"/>
    </location>
</feature>
<feature type="transmembrane region" description="Helical" evidence="5">
    <location>
        <begin position="98"/>
        <end position="121"/>
    </location>
</feature>
<dbReference type="SUPFAM" id="SSF103473">
    <property type="entry name" value="MFS general substrate transporter"/>
    <property type="match status" value="1"/>
</dbReference>
<feature type="transmembrane region" description="Helical" evidence="5">
    <location>
        <begin position="397"/>
        <end position="416"/>
    </location>
</feature>
<dbReference type="CDD" id="cd17321">
    <property type="entry name" value="MFS_MMR_MDR_like"/>
    <property type="match status" value="1"/>
</dbReference>
<evidence type="ECO:0000256" key="3">
    <source>
        <dbReference type="ARBA" id="ARBA00022989"/>
    </source>
</evidence>
<dbReference type="PROSITE" id="PS50850">
    <property type="entry name" value="MFS"/>
    <property type="match status" value="1"/>
</dbReference>
<dbReference type="Pfam" id="PF07690">
    <property type="entry name" value="MFS_1"/>
    <property type="match status" value="1"/>
</dbReference>
<keyword evidence="2 5" id="KW-0812">Transmembrane</keyword>
<sequence>MTRSQVWLLTVACAAVATVIAAMASLNTALPDIAVETGATQAQLTWIVDGYTLALAALLLPAGALGDRFGRRGVMLAGLVVFGIGSALPLFVSDPTWLIAARAVAGVGAALVMPATLSLITAAFPAEHRSRGIGIWAGVAGSGAVIGMLASGVILEYWSWEVIFAGFAVISVVLVIAGATVGSSRAAEPARFDILGAVLVVAAVGLFVLGVMEGPQRGWVDPLTVGSLVTGVVAGVVFVLVERRSPAPLLDVRLFTQRAFAVGAGSLTLQYLAGFGVFYLIVQYLQLVLGYSPLMSAVALTPIFLVVMALSVGMPMLLRWFGLRVLMSAGLALIGVSLIVMGLLDADSSYTDVALAMAIAGVGIGVCTAPATHAIVTNTPEDQLGVASAVNDATREVGAAIGVAVAGSVLAAAYGHRIDPVAPSIPEPARSAVQDSLAAAVQVAEAAGPQGDALADVARDAFLAGMQQGMWALAAILLVGAVASALWAPARS</sequence>
<dbReference type="Gene3D" id="1.20.1720.10">
    <property type="entry name" value="Multidrug resistance protein D"/>
    <property type="match status" value="1"/>
</dbReference>
<feature type="transmembrane region" description="Helical" evidence="5">
    <location>
        <begin position="194"/>
        <end position="211"/>
    </location>
</feature>
<feature type="signal peptide" evidence="6">
    <location>
        <begin position="1"/>
        <end position="24"/>
    </location>
</feature>
<feature type="transmembrane region" description="Helical" evidence="5">
    <location>
        <begin position="261"/>
        <end position="282"/>
    </location>
</feature>
<evidence type="ECO:0000259" key="7">
    <source>
        <dbReference type="PROSITE" id="PS50850"/>
    </source>
</evidence>
<keyword evidence="3 5" id="KW-1133">Transmembrane helix</keyword>